<comment type="caution">
    <text evidence="7">The sequence shown here is derived from an EMBL/GenBank/DDBJ whole genome shotgun (WGS) entry which is preliminary data.</text>
</comment>
<accession>A0ABW3PMI9</accession>
<dbReference type="HAMAP" id="MF_00734">
    <property type="entry name" value="LacD"/>
    <property type="match status" value="1"/>
</dbReference>
<dbReference type="InterPro" id="IPR002915">
    <property type="entry name" value="DeoC/FbaB/LacD_aldolase"/>
</dbReference>
<dbReference type="EC" id="4.1.2.40" evidence="6"/>
<dbReference type="PANTHER" id="PTHR39340:SF1">
    <property type="entry name" value="SULFOFRUCTOSEPHOSPHATE ALDOLASE"/>
    <property type="match status" value="1"/>
</dbReference>
<proteinExistence type="inferred from homology"/>
<dbReference type="NCBIfam" id="NF009498">
    <property type="entry name" value="PRK12858.1"/>
    <property type="match status" value="1"/>
</dbReference>
<reference evidence="8" key="1">
    <citation type="journal article" date="2019" name="Int. J. Syst. Evol. Microbiol.">
        <title>The Global Catalogue of Microorganisms (GCM) 10K type strain sequencing project: providing services to taxonomists for standard genome sequencing and annotation.</title>
        <authorList>
            <consortium name="The Broad Institute Genomics Platform"/>
            <consortium name="The Broad Institute Genome Sequencing Center for Infectious Disease"/>
            <person name="Wu L."/>
            <person name="Ma J."/>
        </authorList>
    </citation>
    <scope>NUCLEOTIDE SEQUENCE [LARGE SCALE GENOMIC DNA]</scope>
    <source>
        <strain evidence="8">CCUG 71848</strain>
    </source>
</reference>
<sequence>MAKKHLSKGKYQRMLKLTNDEGKIDALALDQRGSLVKMMKTASEKYGKLFSMKMIYEFKETVSKILSPLSSAILLDEQMGFKGIEAKADKTGLIMSYEKTGYDANEPGRLPSLIPDQSAQIMVSRGADALKVLLYFNPDDPDEINNQKKAFAQRYGTEGLAAETPTFFEIVTYDDRYDSKSLEFAKEKPDFVLRAMKEFTQDKYHIDVLKMEVPFNPTYIEGWDKSVSESAYTEDQAKTYLKQLSDEATRPFIFLSAGVPTPIFQRELKLAGSAGAKFNGVLSGRATWIEGVDIFVRDGKDGLVDWLKHKGTQNVKDLTKILSANATPWFDAYGGRDNIEVVDISDLK</sequence>
<keyword evidence="8" id="KW-1185">Reference proteome</keyword>
<evidence type="ECO:0000256" key="5">
    <source>
        <dbReference type="ARBA" id="ARBA00023239"/>
    </source>
</evidence>
<dbReference type="InterPro" id="IPR050552">
    <property type="entry name" value="LacD_aldolase"/>
</dbReference>
<comment type="similarity">
    <text evidence="3 6">Belongs to the aldolase LacD family.</text>
</comment>
<comment type="catalytic activity">
    <reaction evidence="1 6">
        <text>D-tagatofuranose 1,6-bisphosphate = D-glyceraldehyde 3-phosphate + dihydroxyacetone phosphate</text>
        <dbReference type="Rhea" id="RHEA:22948"/>
        <dbReference type="ChEBI" id="CHEBI:57642"/>
        <dbReference type="ChEBI" id="CHEBI:58694"/>
        <dbReference type="ChEBI" id="CHEBI:59776"/>
        <dbReference type="EC" id="4.1.2.40"/>
    </reaction>
</comment>
<organism evidence="7 8">
    <name type="scientific">Lentilactobacillus raoultii</name>
    <dbReference type="NCBI Taxonomy" id="1987503"/>
    <lineage>
        <taxon>Bacteria</taxon>
        <taxon>Bacillati</taxon>
        <taxon>Bacillota</taxon>
        <taxon>Bacilli</taxon>
        <taxon>Lactobacillales</taxon>
        <taxon>Lactobacillaceae</taxon>
        <taxon>Lentilactobacillus</taxon>
    </lineage>
</organism>
<dbReference type="SMART" id="SM01133">
    <property type="entry name" value="DeoC"/>
    <property type="match status" value="1"/>
</dbReference>
<dbReference type="Proteomes" id="UP001597156">
    <property type="component" value="Unassembled WGS sequence"/>
</dbReference>
<dbReference type="Pfam" id="PF01791">
    <property type="entry name" value="DeoC"/>
    <property type="match status" value="1"/>
</dbReference>
<evidence type="ECO:0000313" key="8">
    <source>
        <dbReference type="Proteomes" id="UP001597156"/>
    </source>
</evidence>
<evidence type="ECO:0000256" key="4">
    <source>
        <dbReference type="ARBA" id="ARBA00022736"/>
    </source>
</evidence>
<dbReference type="InterPro" id="IPR005927">
    <property type="entry name" value="Tag_1.6-dipho_adolase"/>
</dbReference>
<evidence type="ECO:0000256" key="3">
    <source>
        <dbReference type="ARBA" id="ARBA00008679"/>
    </source>
</evidence>
<evidence type="ECO:0000256" key="6">
    <source>
        <dbReference type="HAMAP-Rule" id="MF_00734"/>
    </source>
</evidence>
<keyword evidence="5 6" id="KW-0456">Lyase</keyword>
<keyword evidence="4 6" id="KW-0423">Lactose metabolism</keyword>
<dbReference type="Gene3D" id="3.20.20.70">
    <property type="entry name" value="Aldolase class I"/>
    <property type="match status" value="1"/>
</dbReference>
<protein>
    <recommendedName>
        <fullName evidence="6">Tagatose 1,6-diphosphate aldolase</fullName>
        <ecNumber evidence="6">4.1.2.40</ecNumber>
    </recommendedName>
    <alternativeName>
        <fullName evidence="6">D-tagatose-1,6-bisphosphate aldolase</fullName>
    </alternativeName>
    <alternativeName>
        <fullName evidence="6">Tagatose-bisphosphate aldolase</fullName>
    </alternativeName>
</protein>
<evidence type="ECO:0000313" key="7">
    <source>
        <dbReference type="EMBL" id="MFD1124411.1"/>
    </source>
</evidence>
<gene>
    <name evidence="6" type="primary">lacD</name>
    <name evidence="7" type="ORF">ACFQ22_03440</name>
</gene>
<dbReference type="InterPro" id="IPR013785">
    <property type="entry name" value="Aldolase_TIM"/>
</dbReference>
<dbReference type="EMBL" id="JBHTLH010000008">
    <property type="protein sequence ID" value="MFD1124411.1"/>
    <property type="molecule type" value="Genomic_DNA"/>
</dbReference>
<evidence type="ECO:0000256" key="1">
    <source>
        <dbReference type="ARBA" id="ARBA00000567"/>
    </source>
</evidence>
<evidence type="ECO:0000256" key="2">
    <source>
        <dbReference type="ARBA" id="ARBA00005191"/>
    </source>
</evidence>
<dbReference type="RefSeq" id="WP_121978829.1">
    <property type="nucleotide sequence ID" value="NZ_JBHTLH010000008.1"/>
</dbReference>
<name>A0ABW3PMI9_9LACO</name>
<comment type="pathway">
    <text evidence="2 6">Carbohydrate metabolism; D-tagatose 6-phosphate degradation; D-glyceraldehyde 3-phosphate and glycerone phosphate from D-tagatose 6-phosphate: step 2/2.</text>
</comment>
<dbReference type="SUPFAM" id="SSF51569">
    <property type="entry name" value="Aldolase"/>
    <property type="match status" value="1"/>
</dbReference>
<dbReference type="PANTHER" id="PTHR39340">
    <property type="entry name" value="SULFOFRUCTOSEPHOSPHATE ALDOLASE"/>
    <property type="match status" value="1"/>
</dbReference>